<dbReference type="AlphaFoldDB" id="A0A3S1C715"/>
<dbReference type="SMART" id="SM00507">
    <property type="entry name" value="HNHc"/>
    <property type="match status" value="1"/>
</dbReference>
<dbReference type="GO" id="GO:0004519">
    <property type="term" value="F:endonuclease activity"/>
    <property type="evidence" value="ECO:0007669"/>
    <property type="project" value="UniProtKB-KW"/>
</dbReference>
<protein>
    <submittedName>
        <fullName evidence="2">HNH endonuclease</fullName>
    </submittedName>
</protein>
<dbReference type="GO" id="GO:0008270">
    <property type="term" value="F:zinc ion binding"/>
    <property type="evidence" value="ECO:0007669"/>
    <property type="project" value="InterPro"/>
</dbReference>
<keyword evidence="2" id="KW-0255">Endonuclease</keyword>
<dbReference type="OrthoDB" id="489287at2"/>
<dbReference type="Gene3D" id="1.10.30.50">
    <property type="match status" value="1"/>
</dbReference>
<sequence length="195" mass="22863">MRLHGDVKLVRRTNLVQENDYAKYRTSLLEDFGDICGYCGKSIRLANKGFEIDHFVPVSIDKTRETDYTNLVMSCFVCNRKKGKKWPTNNKELCHDERQGFVDPVIEEFDTHLGRDQSGAIEYYTDVGAYMYGVFKFKLRPTSHVWKSMELVKCKEQLYQIKKESIQFSVDEMEQFIDIQEELDNLLEYLLGKGE</sequence>
<dbReference type="EMBL" id="RZNY01000014">
    <property type="protein sequence ID" value="RUT44675.1"/>
    <property type="molecule type" value="Genomic_DNA"/>
</dbReference>
<evidence type="ECO:0000313" key="2">
    <source>
        <dbReference type="EMBL" id="RUT44675.1"/>
    </source>
</evidence>
<dbReference type="Proteomes" id="UP000279446">
    <property type="component" value="Unassembled WGS sequence"/>
</dbReference>
<accession>A0A3S1C715</accession>
<dbReference type="InterPro" id="IPR002711">
    <property type="entry name" value="HNH"/>
</dbReference>
<dbReference type="RefSeq" id="WP_127193281.1">
    <property type="nucleotide sequence ID" value="NZ_RZNY01000014.1"/>
</dbReference>
<dbReference type="GO" id="GO:0003676">
    <property type="term" value="F:nucleic acid binding"/>
    <property type="evidence" value="ECO:0007669"/>
    <property type="project" value="InterPro"/>
</dbReference>
<keyword evidence="2" id="KW-0378">Hydrolase</keyword>
<name>A0A3S1C715_9BACL</name>
<feature type="domain" description="HNH nuclease" evidence="1">
    <location>
        <begin position="23"/>
        <end position="80"/>
    </location>
</feature>
<evidence type="ECO:0000313" key="3">
    <source>
        <dbReference type="Proteomes" id="UP000279446"/>
    </source>
</evidence>
<gene>
    <name evidence="2" type="ORF">EJP82_17095</name>
</gene>
<dbReference type="CDD" id="cd00085">
    <property type="entry name" value="HNHc"/>
    <property type="match status" value="1"/>
</dbReference>
<reference evidence="2 3" key="1">
    <citation type="submission" date="2018-12" db="EMBL/GenBank/DDBJ databases">
        <authorList>
            <person name="Sun L."/>
            <person name="Chen Z."/>
        </authorList>
    </citation>
    <scope>NUCLEOTIDE SEQUENCE [LARGE SCALE GENOMIC DNA]</scope>
    <source>
        <strain evidence="2 3">DSM 15890</strain>
    </source>
</reference>
<evidence type="ECO:0000259" key="1">
    <source>
        <dbReference type="SMART" id="SM00507"/>
    </source>
</evidence>
<organism evidence="2 3">
    <name type="scientific">Paenibacillus anaericanus</name>
    <dbReference type="NCBI Taxonomy" id="170367"/>
    <lineage>
        <taxon>Bacteria</taxon>
        <taxon>Bacillati</taxon>
        <taxon>Bacillota</taxon>
        <taxon>Bacilli</taxon>
        <taxon>Bacillales</taxon>
        <taxon>Paenibacillaceae</taxon>
        <taxon>Paenibacillus</taxon>
    </lineage>
</organism>
<keyword evidence="3" id="KW-1185">Reference proteome</keyword>
<dbReference type="InterPro" id="IPR003615">
    <property type="entry name" value="HNH_nuc"/>
</dbReference>
<proteinExistence type="predicted"/>
<keyword evidence="2" id="KW-0540">Nuclease</keyword>
<dbReference type="Pfam" id="PF01844">
    <property type="entry name" value="HNH"/>
    <property type="match status" value="1"/>
</dbReference>
<comment type="caution">
    <text evidence="2">The sequence shown here is derived from an EMBL/GenBank/DDBJ whole genome shotgun (WGS) entry which is preliminary data.</text>
</comment>